<evidence type="ECO:0000313" key="6">
    <source>
        <dbReference type="EMBL" id="KAK6000120.1"/>
    </source>
</evidence>
<dbReference type="Pfam" id="PF04479">
    <property type="entry name" value="RTA1"/>
    <property type="match status" value="1"/>
</dbReference>
<feature type="transmembrane region" description="Helical" evidence="5">
    <location>
        <begin position="207"/>
        <end position="230"/>
    </location>
</feature>
<feature type="transmembrane region" description="Helical" evidence="5">
    <location>
        <begin position="165"/>
        <end position="187"/>
    </location>
</feature>
<keyword evidence="7" id="KW-1185">Reference proteome</keyword>
<evidence type="ECO:0000256" key="4">
    <source>
        <dbReference type="ARBA" id="ARBA00023136"/>
    </source>
</evidence>
<evidence type="ECO:0000256" key="1">
    <source>
        <dbReference type="ARBA" id="ARBA00004141"/>
    </source>
</evidence>
<evidence type="ECO:0008006" key="8">
    <source>
        <dbReference type="Google" id="ProtNLM"/>
    </source>
</evidence>
<sequence>MSTAGWGECNLQECSVKQSIFQYRPYLAASAVFITLFGISGAVHLFQGIWSKQRTFAILMLLGCICEMIGYGGRIIMYNDPWSFNGFIMQIVCITIAPVFMTAAIYVTLYRSILQLSPSSASFKPALYYQIFIPCDIISLVLQAVGGAMSSQSNGSSQAGVNIGLAGLAFQVFTLLVFIALAVQYGFRYQKDRRSGRVKSSGLDSRFKVFLLCLSISLVLIFIRCVYRIYELSDGYGGPALHDQGLFIALESW</sequence>
<evidence type="ECO:0000256" key="2">
    <source>
        <dbReference type="ARBA" id="ARBA00022692"/>
    </source>
</evidence>
<feature type="transmembrane region" description="Helical" evidence="5">
    <location>
        <begin position="26"/>
        <end position="46"/>
    </location>
</feature>
<evidence type="ECO:0000313" key="7">
    <source>
        <dbReference type="Proteomes" id="UP001341245"/>
    </source>
</evidence>
<organism evidence="6 7">
    <name type="scientific">Aureobasidium pullulans</name>
    <name type="common">Black yeast</name>
    <name type="synonym">Pullularia pullulans</name>
    <dbReference type="NCBI Taxonomy" id="5580"/>
    <lineage>
        <taxon>Eukaryota</taxon>
        <taxon>Fungi</taxon>
        <taxon>Dikarya</taxon>
        <taxon>Ascomycota</taxon>
        <taxon>Pezizomycotina</taxon>
        <taxon>Dothideomycetes</taxon>
        <taxon>Dothideomycetidae</taxon>
        <taxon>Dothideales</taxon>
        <taxon>Saccotheciaceae</taxon>
        <taxon>Aureobasidium</taxon>
    </lineage>
</organism>
<keyword evidence="3 5" id="KW-1133">Transmembrane helix</keyword>
<keyword evidence="2 5" id="KW-0812">Transmembrane</keyword>
<accession>A0ABR0T6Q3</accession>
<name>A0ABR0T6Q3_AURPU</name>
<dbReference type="EMBL" id="JASGXD010000019">
    <property type="protein sequence ID" value="KAK6000120.1"/>
    <property type="molecule type" value="Genomic_DNA"/>
</dbReference>
<proteinExistence type="predicted"/>
<evidence type="ECO:0000256" key="3">
    <source>
        <dbReference type="ARBA" id="ARBA00022989"/>
    </source>
</evidence>
<dbReference type="PANTHER" id="PTHR31465:SF7">
    <property type="entry name" value="SPHINGOID LONG-CHAIN BASE TRANSPORTER RSB1"/>
    <property type="match status" value="1"/>
</dbReference>
<protein>
    <recommendedName>
        <fullName evidence="8">Parasitic phase-specific protein PSP-1</fullName>
    </recommendedName>
</protein>
<feature type="transmembrane region" description="Helical" evidence="5">
    <location>
        <begin position="126"/>
        <end position="145"/>
    </location>
</feature>
<feature type="transmembrane region" description="Helical" evidence="5">
    <location>
        <begin position="58"/>
        <end position="76"/>
    </location>
</feature>
<comment type="caution">
    <text evidence="6">The sequence shown here is derived from an EMBL/GenBank/DDBJ whole genome shotgun (WGS) entry which is preliminary data.</text>
</comment>
<feature type="transmembrane region" description="Helical" evidence="5">
    <location>
        <begin position="88"/>
        <end position="114"/>
    </location>
</feature>
<comment type="subcellular location">
    <subcellularLocation>
        <location evidence="1">Membrane</location>
        <topology evidence="1">Multi-pass membrane protein</topology>
    </subcellularLocation>
</comment>
<keyword evidence="4 5" id="KW-0472">Membrane</keyword>
<dbReference type="PANTHER" id="PTHR31465">
    <property type="entry name" value="PROTEIN RTA1-RELATED"/>
    <property type="match status" value="1"/>
</dbReference>
<reference evidence="6 7" key="1">
    <citation type="submission" date="2023-11" db="EMBL/GenBank/DDBJ databases">
        <title>Draft genome sequence and annotation of the polyextremotolerant black yeast-like fungus Aureobasidium pullulans NRRL 62042.</title>
        <authorList>
            <person name="Dielentheis-Frenken M.R.E."/>
            <person name="Wibberg D."/>
            <person name="Blank L.M."/>
            <person name="Tiso T."/>
        </authorList>
    </citation>
    <scope>NUCLEOTIDE SEQUENCE [LARGE SCALE GENOMIC DNA]</scope>
    <source>
        <strain evidence="6 7">NRRL 62042</strain>
    </source>
</reference>
<dbReference type="InterPro" id="IPR007568">
    <property type="entry name" value="RTA1"/>
</dbReference>
<gene>
    <name evidence="6" type="ORF">QM012_004108</name>
</gene>
<dbReference type="Proteomes" id="UP001341245">
    <property type="component" value="Unassembled WGS sequence"/>
</dbReference>
<evidence type="ECO:0000256" key="5">
    <source>
        <dbReference type="SAM" id="Phobius"/>
    </source>
</evidence>